<protein>
    <submittedName>
        <fullName evidence="2">Endonuclease</fullName>
    </submittedName>
</protein>
<proteinExistence type="predicted"/>
<dbReference type="OrthoDB" id="9072761at2"/>
<dbReference type="RefSeq" id="WP_101460610.1">
    <property type="nucleotide sequence ID" value="NZ_CP025408.1"/>
</dbReference>
<evidence type="ECO:0000313" key="2">
    <source>
        <dbReference type="EMBL" id="AUH33945.1"/>
    </source>
</evidence>
<feature type="domain" description="Xylose isomerase-like TIM barrel" evidence="1">
    <location>
        <begin position="22"/>
        <end position="241"/>
    </location>
</feature>
<sequence>MSHRLSAAHLSAITLPPPDFIHAAADAGFSGVGLRLLRVTGDSPGYPLMADPAALRATRAAMRATGLAVRDIEFVKITPQIDIAGLAPMLDAGADLGARHLIAAPYDDDLSRLADGLGDLSALAASRQIGVVLEFFPWTVVPDLATCWRVVQQAGPEIGILVDSLHFDRSDPDHALLASIPSARLPFAHLCDAPRLPVYGSQNLLHTARAERLPPGQGEIELDRFIEALPKDIDLSLEVPMTQMLTERGGAAVLRRIHDVTTAHLARIRSSG</sequence>
<evidence type="ECO:0000259" key="1">
    <source>
        <dbReference type="Pfam" id="PF01261"/>
    </source>
</evidence>
<evidence type="ECO:0000313" key="3">
    <source>
        <dbReference type="Proteomes" id="UP000233742"/>
    </source>
</evidence>
<dbReference type="AlphaFoldDB" id="A0A2K9EQJ0"/>
<dbReference type="EMBL" id="CP025408">
    <property type="protein sequence ID" value="AUH33945.1"/>
    <property type="molecule type" value="Genomic_DNA"/>
</dbReference>
<dbReference type="Pfam" id="PF01261">
    <property type="entry name" value="AP_endonuc_2"/>
    <property type="match status" value="1"/>
</dbReference>
<keyword evidence="3" id="KW-1185">Reference proteome</keyword>
<dbReference type="Gene3D" id="3.20.20.150">
    <property type="entry name" value="Divalent-metal-dependent TIM barrel enzymes"/>
    <property type="match status" value="1"/>
</dbReference>
<reference evidence="2 3" key="1">
    <citation type="submission" date="2017-12" db="EMBL/GenBank/DDBJ databases">
        <authorList>
            <person name="Hurst M.R.H."/>
        </authorList>
    </citation>
    <scope>NUCLEOTIDE SEQUENCE [LARGE SCALE GENOMIC DNA]</scope>
    <source>
        <strain evidence="2 3">BM15</strain>
    </source>
</reference>
<dbReference type="InterPro" id="IPR013022">
    <property type="entry name" value="Xyl_isomerase-like_TIM-brl"/>
</dbReference>
<name>A0A2K9EQJ0_9RHOB</name>
<dbReference type="PANTHER" id="PTHR12110">
    <property type="entry name" value="HYDROXYPYRUVATE ISOMERASE"/>
    <property type="match status" value="1"/>
</dbReference>
<keyword evidence="2" id="KW-0378">Hydrolase</keyword>
<dbReference type="GO" id="GO:0004519">
    <property type="term" value="F:endonuclease activity"/>
    <property type="evidence" value="ECO:0007669"/>
    <property type="project" value="UniProtKB-KW"/>
</dbReference>
<dbReference type="SUPFAM" id="SSF51658">
    <property type="entry name" value="Xylose isomerase-like"/>
    <property type="match status" value="1"/>
</dbReference>
<keyword evidence="2" id="KW-0255">Endonuclease</keyword>
<dbReference type="InterPro" id="IPR050312">
    <property type="entry name" value="IolE/XylAMocC-like"/>
</dbReference>
<keyword evidence="2" id="KW-0540">Nuclease</keyword>
<organism evidence="2 3">
    <name type="scientific">Paracoccus tegillarcae</name>
    <dbReference type="NCBI Taxonomy" id="1529068"/>
    <lineage>
        <taxon>Bacteria</taxon>
        <taxon>Pseudomonadati</taxon>
        <taxon>Pseudomonadota</taxon>
        <taxon>Alphaproteobacteria</taxon>
        <taxon>Rhodobacterales</taxon>
        <taxon>Paracoccaceae</taxon>
        <taxon>Paracoccus</taxon>
    </lineage>
</organism>
<dbReference type="PANTHER" id="PTHR12110:SF48">
    <property type="entry name" value="BLL3656 PROTEIN"/>
    <property type="match status" value="1"/>
</dbReference>
<gene>
    <name evidence="2" type="ORF">CUV01_11580</name>
</gene>
<dbReference type="Proteomes" id="UP000233742">
    <property type="component" value="Chromosome"/>
</dbReference>
<dbReference type="KEGG" id="paro:CUV01_11580"/>
<accession>A0A2K9EQJ0</accession>
<dbReference type="InterPro" id="IPR036237">
    <property type="entry name" value="Xyl_isomerase-like_sf"/>
</dbReference>